<gene>
    <name evidence="1" type="ORF">L6452_02531</name>
</gene>
<sequence>MGKNQAEAQTGHGMGGKAQTWQGMGGEAQTRHDMGEEKTWVEDDSEDDDYMVDDEYGINDDFVVDMMGYYSTVDFDAEWNANIENLYPEGNIGDDLPWIYLDPSFSISISTPLSTIIGVVSWLSPWPSAELQSPSLLKRIWKRDDEEGAIDQWDDEEWVL</sequence>
<protein>
    <submittedName>
        <fullName evidence="1">Uncharacterized protein</fullName>
    </submittedName>
</protein>
<evidence type="ECO:0000313" key="2">
    <source>
        <dbReference type="Proteomes" id="UP001055879"/>
    </source>
</evidence>
<comment type="caution">
    <text evidence="1">The sequence shown here is derived from an EMBL/GenBank/DDBJ whole genome shotgun (WGS) entry which is preliminary data.</text>
</comment>
<reference evidence="2" key="1">
    <citation type="journal article" date="2022" name="Mol. Ecol. Resour.">
        <title>The genomes of chicory, endive, great burdock and yacon provide insights into Asteraceae palaeo-polyploidization history and plant inulin production.</title>
        <authorList>
            <person name="Fan W."/>
            <person name="Wang S."/>
            <person name="Wang H."/>
            <person name="Wang A."/>
            <person name="Jiang F."/>
            <person name="Liu H."/>
            <person name="Zhao H."/>
            <person name="Xu D."/>
            <person name="Zhang Y."/>
        </authorList>
    </citation>
    <scope>NUCLEOTIDE SEQUENCE [LARGE SCALE GENOMIC DNA]</scope>
    <source>
        <strain evidence="2">cv. Niubang</strain>
    </source>
</reference>
<dbReference type="EMBL" id="CM042047">
    <property type="protein sequence ID" value="KAI3771368.1"/>
    <property type="molecule type" value="Genomic_DNA"/>
</dbReference>
<evidence type="ECO:0000313" key="1">
    <source>
        <dbReference type="EMBL" id="KAI3771368.1"/>
    </source>
</evidence>
<name>A0ACB9FJ33_ARCLA</name>
<reference evidence="1 2" key="2">
    <citation type="journal article" date="2022" name="Mol. Ecol. Resour.">
        <title>The genomes of chicory, endive, great burdock and yacon provide insights into Asteraceae paleo-polyploidization history and plant inulin production.</title>
        <authorList>
            <person name="Fan W."/>
            <person name="Wang S."/>
            <person name="Wang H."/>
            <person name="Wang A."/>
            <person name="Jiang F."/>
            <person name="Liu H."/>
            <person name="Zhao H."/>
            <person name="Xu D."/>
            <person name="Zhang Y."/>
        </authorList>
    </citation>
    <scope>NUCLEOTIDE SEQUENCE [LARGE SCALE GENOMIC DNA]</scope>
    <source>
        <strain evidence="2">cv. Niubang</strain>
    </source>
</reference>
<organism evidence="1 2">
    <name type="scientific">Arctium lappa</name>
    <name type="common">Greater burdock</name>
    <name type="synonym">Lappa major</name>
    <dbReference type="NCBI Taxonomy" id="4217"/>
    <lineage>
        <taxon>Eukaryota</taxon>
        <taxon>Viridiplantae</taxon>
        <taxon>Streptophyta</taxon>
        <taxon>Embryophyta</taxon>
        <taxon>Tracheophyta</taxon>
        <taxon>Spermatophyta</taxon>
        <taxon>Magnoliopsida</taxon>
        <taxon>eudicotyledons</taxon>
        <taxon>Gunneridae</taxon>
        <taxon>Pentapetalae</taxon>
        <taxon>asterids</taxon>
        <taxon>campanulids</taxon>
        <taxon>Asterales</taxon>
        <taxon>Asteraceae</taxon>
        <taxon>Carduoideae</taxon>
        <taxon>Cardueae</taxon>
        <taxon>Arctiinae</taxon>
        <taxon>Arctium</taxon>
    </lineage>
</organism>
<keyword evidence="2" id="KW-1185">Reference proteome</keyword>
<proteinExistence type="predicted"/>
<accession>A0ACB9FJ33</accession>
<dbReference type="Proteomes" id="UP001055879">
    <property type="component" value="Linkage Group LG01"/>
</dbReference>